<evidence type="ECO:0008006" key="3">
    <source>
        <dbReference type="Google" id="ProtNLM"/>
    </source>
</evidence>
<accession>A0A367END5</accession>
<evidence type="ECO:0000313" key="1">
    <source>
        <dbReference type="EMBL" id="RCG19105.1"/>
    </source>
</evidence>
<comment type="caution">
    <text evidence="1">The sequence shown here is derived from an EMBL/GenBank/DDBJ whole genome shotgun (WGS) entry which is preliminary data.</text>
</comment>
<dbReference type="Proteomes" id="UP000253094">
    <property type="component" value="Unassembled WGS sequence"/>
</dbReference>
<proteinExistence type="predicted"/>
<keyword evidence="2" id="KW-1185">Reference proteome</keyword>
<dbReference type="EMBL" id="QOIL01000034">
    <property type="protein sequence ID" value="RCG19105.1"/>
    <property type="molecule type" value="Genomic_DNA"/>
</dbReference>
<evidence type="ECO:0000313" key="2">
    <source>
        <dbReference type="Proteomes" id="UP000253094"/>
    </source>
</evidence>
<name>A0A367END5_9ACTN</name>
<organism evidence="1 2">
    <name type="scientific">Sphaerisporangium album</name>
    <dbReference type="NCBI Taxonomy" id="509200"/>
    <lineage>
        <taxon>Bacteria</taxon>
        <taxon>Bacillati</taxon>
        <taxon>Actinomycetota</taxon>
        <taxon>Actinomycetes</taxon>
        <taxon>Streptosporangiales</taxon>
        <taxon>Streptosporangiaceae</taxon>
        <taxon>Sphaerisporangium</taxon>
    </lineage>
</organism>
<dbReference type="RefSeq" id="WP_114033760.1">
    <property type="nucleotide sequence ID" value="NZ_QOIL01000034.1"/>
</dbReference>
<protein>
    <recommendedName>
        <fullName evidence="3">Ribbon-helix-helix protein, CopG family</fullName>
    </recommendedName>
</protein>
<gene>
    <name evidence="1" type="ORF">DQ384_38150</name>
</gene>
<sequence>MSDSTRGGRPPVGTPITTTIPDELLAEIDRRAAMSGGTRAAEVRDLLASSLGLFGGPIELPVSEWGRVAEEVRPATELLARWISHNPAKALKRYRDYRVRSLDPDRLLRVIDVARGELQLARQPSRHLDAELLDRLGSESGRPARSLLAATVMQELDRQGLFRAIELLDRATRAIEEGARLSTSGRQGDDRDVALWLSNSYEIRLLMDEQWRNAYEIAKSVVDELGRAGFEVVSPSPGVDVCALLSMRVELEVRPRS</sequence>
<dbReference type="AlphaFoldDB" id="A0A367END5"/>
<reference evidence="1 2" key="1">
    <citation type="submission" date="2018-06" db="EMBL/GenBank/DDBJ databases">
        <title>Sphaerisporangium craniellae sp. nov., isolated from a marine sponge in the South China Sea.</title>
        <authorList>
            <person name="Li L."/>
        </authorList>
    </citation>
    <scope>NUCLEOTIDE SEQUENCE [LARGE SCALE GENOMIC DNA]</scope>
    <source>
        <strain evidence="1 2">CCTCC AA 208026</strain>
    </source>
</reference>